<protein>
    <recommendedName>
        <fullName evidence="4">EexN family lipoprotein</fullName>
    </recommendedName>
</protein>
<dbReference type="Proteomes" id="UP000000646">
    <property type="component" value="Chromosome"/>
</dbReference>
<dbReference type="KEGG" id="cjj:CJJ81176_0620"/>
<feature type="region of interest" description="Disordered" evidence="1">
    <location>
        <begin position="61"/>
        <end position="146"/>
    </location>
</feature>
<proteinExistence type="predicted"/>
<dbReference type="RefSeq" id="WP_002868898.1">
    <property type="nucleotide sequence ID" value="NC_008787.1"/>
</dbReference>
<organism evidence="2 3">
    <name type="scientific">Campylobacter jejuni subsp. jejuni serotype O:23/36 (strain 81-176)</name>
    <dbReference type="NCBI Taxonomy" id="354242"/>
    <lineage>
        <taxon>Bacteria</taxon>
        <taxon>Pseudomonadati</taxon>
        <taxon>Campylobacterota</taxon>
        <taxon>Epsilonproteobacteria</taxon>
        <taxon>Campylobacterales</taxon>
        <taxon>Campylobacteraceae</taxon>
        <taxon>Campylobacter</taxon>
    </lineage>
</organism>
<dbReference type="EMBL" id="CP000538">
    <property type="protein sequence ID" value="EAQ73368.1"/>
    <property type="molecule type" value="Genomic_DNA"/>
</dbReference>
<evidence type="ECO:0000313" key="2">
    <source>
        <dbReference type="EMBL" id="EAQ73368.1"/>
    </source>
</evidence>
<evidence type="ECO:0000313" key="3">
    <source>
        <dbReference type="Proteomes" id="UP000000646"/>
    </source>
</evidence>
<gene>
    <name evidence="2" type="ordered locus">CJJ81176_0620</name>
</gene>
<name>A0A0H3PAS4_CAMJJ</name>
<accession>A0A0H3PAS4</accession>
<evidence type="ECO:0000256" key="1">
    <source>
        <dbReference type="SAM" id="MobiDB-lite"/>
    </source>
</evidence>
<feature type="compositionally biased region" description="Polar residues" evidence="1">
    <location>
        <begin position="123"/>
        <end position="146"/>
    </location>
</feature>
<sequence>MRRLSILLTILIVINITACDSKTENYYKNHPSEAKEKAKECKESGTLSEDCINALKVGVKPTNEESKYSPNTPKKSDNQILETLKQNDLKKEKTTKDINQSSENNESIIIPPITETPSEIYPSKTTENNQSSIFSDDVNITQEKLP</sequence>
<dbReference type="NCBIfam" id="NF033894">
    <property type="entry name" value="Eex_IncN"/>
    <property type="match status" value="1"/>
</dbReference>
<dbReference type="AlphaFoldDB" id="A0A0H3PAS4"/>
<evidence type="ECO:0008006" key="4">
    <source>
        <dbReference type="Google" id="ProtNLM"/>
    </source>
</evidence>
<dbReference type="HOGENOM" id="CLU_1792912_0_0_7"/>
<feature type="compositionally biased region" description="Basic and acidic residues" evidence="1">
    <location>
        <begin position="85"/>
        <end position="96"/>
    </location>
</feature>
<feature type="compositionally biased region" description="Polar residues" evidence="1">
    <location>
        <begin position="68"/>
        <end position="84"/>
    </location>
</feature>
<dbReference type="InterPro" id="IPR047937">
    <property type="entry name" value="Eex_IncN-like"/>
</dbReference>
<feature type="compositionally biased region" description="Low complexity" evidence="1">
    <location>
        <begin position="101"/>
        <end position="120"/>
    </location>
</feature>
<reference evidence="3" key="1">
    <citation type="submission" date="2006-12" db="EMBL/GenBank/DDBJ databases">
        <authorList>
            <person name="Fouts D.E."/>
            <person name="Nelson K.E."/>
            <person name="Sebastian Y."/>
        </authorList>
    </citation>
    <scope>NUCLEOTIDE SEQUENCE [LARGE SCALE GENOMIC DNA]</scope>
    <source>
        <strain evidence="3">81-176</strain>
    </source>
</reference>